<dbReference type="FunCoup" id="C1E881">
    <property type="interactions" value="1606"/>
</dbReference>
<dbReference type="InterPro" id="IPR015915">
    <property type="entry name" value="Kelch-typ_b-propeller"/>
</dbReference>
<organism evidence="2 3">
    <name type="scientific">Micromonas commoda (strain RCC299 / NOUM17 / CCMP2709)</name>
    <name type="common">Picoplanktonic green alga</name>
    <dbReference type="NCBI Taxonomy" id="296587"/>
    <lineage>
        <taxon>Eukaryota</taxon>
        <taxon>Viridiplantae</taxon>
        <taxon>Chlorophyta</taxon>
        <taxon>Mamiellophyceae</taxon>
        <taxon>Mamiellales</taxon>
        <taxon>Mamiellaceae</taxon>
        <taxon>Micromonas</taxon>
    </lineage>
</organism>
<accession>C1E881</accession>
<dbReference type="InterPro" id="IPR000048">
    <property type="entry name" value="IQ_motif_EF-hand-BS"/>
</dbReference>
<sequence length="558" mass="61784">MGSGRDKRKKAAKRSGKDGSGPSGDAKTSAKTDKNAAKLERRMAKAAADDDIDALLANIRLMDSKLKEVEVHEDCPKPGPRCNCSFTPTLAQKPAEVIMFGGECVDATGKTQTFGDLFRYDVDRNKWTKVVSPNSPPPRSAHQAVAHGGYLYVFGGEFTSPNQEKFHHYRDLWRLDLEEHAWENITPKVGPSARSGHRMVTHPKGKSLLLFGGFYDTGDDIRYYNDVWELNLEAMTWRCRFGGDVAGGASTLEGPSPRSASHVSASNDSLWVYGGYRKFAGDGEGDDGDVEKGSTHSDLWRMDLKSWRWEKQKKAGMAPGPRAGATSATHGAKKRHVLFGGVVDHEIRKGEVIISEFFNDAYSMSLDNGRWYPVCLYADKGSKPEAPREATGREEAERVARGEVFNENFNVRDATVRAAIKIQAHYRGYAVRKAYKLYRIGGQVSELLYSPGSGEAAPKTAPRPRGRMNAALAVRGNAMYLFGGAVEIGDVEVSLDDVWALELSARPKWRKIAEYSPEVAERVHGEAVESSDEEEEEEEKERAHAMEFRARKTVEGKE</sequence>
<feature type="compositionally biased region" description="Basic residues" evidence="1">
    <location>
        <begin position="1"/>
        <end position="14"/>
    </location>
</feature>
<dbReference type="Pfam" id="PF24681">
    <property type="entry name" value="Kelch_KLHDC2_KLHL20_DRC7"/>
    <property type="match status" value="1"/>
</dbReference>
<dbReference type="eggNOG" id="KOG1230">
    <property type="taxonomic scope" value="Eukaryota"/>
</dbReference>
<dbReference type="AlphaFoldDB" id="C1E881"/>
<feature type="region of interest" description="Disordered" evidence="1">
    <location>
        <begin position="1"/>
        <end position="42"/>
    </location>
</feature>
<feature type="compositionally biased region" description="Acidic residues" evidence="1">
    <location>
        <begin position="529"/>
        <end position="539"/>
    </location>
</feature>
<dbReference type="Pfam" id="PF00612">
    <property type="entry name" value="IQ"/>
    <property type="match status" value="1"/>
</dbReference>
<feature type="region of interest" description="Disordered" evidence="1">
    <location>
        <begin position="521"/>
        <end position="558"/>
    </location>
</feature>
<dbReference type="Proteomes" id="UP000002009">
    <property type="component" value="Chromosome 6"/>
</dbReference>
<proteinExistence type="predicted"/>
<dbReference type="GeneID" id="8244135"/>
<evidence type="ECO:0000313" key="2">
    <source>
        <dbReference type="EMBL" id="ACO64105.1"/>
    </source>
</evidence>
<dbReference type="CDD" id="cd23767">
    <property type="entry name" value="IQCD"/>
    <property type="match status" value="1"/>
</dbReference>
<dbReference type="KEGG" id="mis:MICPUN_82876"/>
<dbReference type="InParanoid" id="C1E881"/>
<feature type="compositionally biased region" description="Basic and acidic residues" evidence="1">
    <location>
        <begin position="28"/>
        <end position="42"/>
    </location>
</feature>
<evidence type="ECO:0000256" key="1">
    <source>
        <dbReference type="SAM" id="MobiDB-lite"/>
    </source>
</evidence>
<dbReference type="OrthoDB" id="4447at2759"/>
<protein>
    <recommendedName>
        <fullName evidence="4">DUF4110 domain-containing protein</fullName>
    </recommendedName>
</protein>
<feature type="compositionally biased region" description="Basic and acidic residues" evidence="1">
    <location>
        <begin position="540"/>
        <end position="558"/>
    </location>
</feature>
<evidence type="ECO:0000313" key="3">
    <source>
        <dbReference type="Proteomes" id="UP000002009"/>
    </source>
</evidence>
<reference evidence="2 3" key="1">
    <citation type="journal article" date="2009" name="Science">
        <title>Green evolution and dynamic adaptations revealed by genomes of the marine picoeukaryotes Micromonas.</title>
        <authorList>
            <person name="Worden A.Z."/>
            <person name="Lee J.H."/>
            <person name="Mock T."/>
            <person name="Rouze P."/>
            <person name="Simmons M.P."/>
            <person name="Aerts A.L."/>
            <person name="Allen A.E."/>
            <person name="Cuvelier M.L."/>
            <person name="Derelle E."/>
            <person name="Everett M.V."/>
            <person name="Foulon E."/>
            <person name="Grimwood J."/>
            <person name="Gundlach H."/>
            <person name="Henrissat B."/>
            <person name="Napoli C."/>
            <person name="McDonald S.M."/>
            <person name="Parker M.S."/>
            <person name="Rombauts S."/>
            <person name="Salamov A."/>
            <person name="Von Dassow P."/>
            <person name="Badger J.H."/>
            <person name="Coutinho P.M."/>
            <person name="Demir E."/>
            <person name="Dubchak I."/>
            <person name="Gentemann C."/>
            <person name="Eikrem W."/>
            <person name="Gready J.E."/>
            <person name="John U."/>
            <person name="Lanier W."/>
            <person name="Lindquist E.A."/>
            <person name="Lucas S."/>
            <person name="Mayer K.F."/>
            <person name="Moreau H."/>
            <person name="Not F."/>
            <person name="Otillar R."/>
            <person name="Panaud O."/>
            <person name="Pangilinan J."/>
            <person name="Paulsen I."/>
            <person name="Piegu B."/>
            <person name="Poliakov A."/>
            <person name="Robbens S."/>
            <person name="Schmutz J."/>
            <person name="Toulza E."/>
            <person name="Wyss T."/>
            <person name="Zelensky A."/>
            <person name="Zhou K."/>
            <person name="Armbrust E.V."/>
            <person name="Bhattacharya D."/>
            <person name="Goodenough U.W."/>
            <person name="Van de Peer Y."/>
            <person name="Grigoriev I.V."/>
        </authorList>
    </citation>
    <scope>NUCLEOTIDE SEQUENCE [LARGE SCALE GENOMIC DNA]</scope>
    <source>
        <strain evidence="3">RCC299 / NOUM17</strain>
    </source>
</reference>
<gene>
    <name evidence="2" type="ORF">MICPUN_82876</name>
</gene>
<dbReference type="RefSeq" id="XP_002502847.1">
    <property type="nucleotide sequence ID" value="XM_002502801.1"/>
</dbReference>
<dbReference type="PANTHER" id="PTHR46063:SF1">
    <property type="entry name" value="KELCH DOMAIN-CONTAINING PROTEIN 4"/>
    <property type="match status" value="1"/>
</dbReference>
<evidence type="ECO:0008006" key="4">
    <source>
        <dbReference type="Google" id="ProtNLM"/>
    </source>
</evidence>
<name>C1E881_MICCC</name>
<dbReference type="PROSITE" id="PS50096">
    <property type="entry name" value="IQ"/>
    <property type="match status" value="1"/>
</dbReference>
<dbReference type="PANTHER" id="PTHR46063">
    <property type="entry name" value="KELCH DOMAIN-CONTAINING PROTEIN"/>
    <property type="match status" value="1"/>
</dbReference>
<dbReference type="SUPFAM" id="SSF117281">
    <property type="entry name" value="Kelch motif"/>
    <property type="match status" value="1"/>
</dbReference>
<dbReference type="OMA" id="LPRCSHQ"/>
<dbReference type="SMART" id="SM00015">
    <property type="entry name" value="IQ"/>
    <property type="match status" value="1"/>
</dbReference>
<dbReference type="InterPro" id="IPR052588">
    <property type="entry name" value="Kelch_domain_protein"/>
</dbReference>
<dbReference type="Gene3D" id="2.120.10.80">
    <property type="entry name" value="Kelch-type beta propeller"/>
    <property type="match status" value="2"/>
</dbReference>
<keyword evidence="3" id="KW-1185">Reference proteome</keyword>
<dbReference type="EMBL" id="CP001327">
    <property type="protein sequence ID" value="ACO64105.1"/>
    <property type="molecule type" value="Genomic_DNA"/>
</dbReference>
<dbReference type="STRING" id="296587.C1E881"/>